<dbReference type="Gene3D" id="3.40.50.1000">
    <property type="entry name" value="HAD superfamily/HAD-like"/>
    <property type="match status" value="1"/>
</dbReference>
<dbReference type="Gene3D" id="1.10.150.240">
    <property type="entry name" value="Putative phosphatase, domain 2"/>
    <property type="match status" value="1"/>
</dbReference>
<dbReference type="PANTHER" id="PTHR43434">
    <property type="entry name" value="PHOSPHOGLYCOLATE PHOSPHATASE"/>
    <property type="match status" value="1"/>
</dbReference>
<dbReference type="GO" id="GO:0006281">
    <property type="term" value="P:DNA repair"/>
    <property type="evidence" value="ECO:0007669"/>
    <property type="project" value="TreeGrafter"/>
</dbReference>
<dbReference type="NCBIfam" id="TIGR01509">
    <property type="entry name" value="HAD-SF-IA-v3"/>
    <property type="match status" value="1"/>
</dbReference>
<dbReference type="OrthoDB" id="9792518at2"/>
<dbReference type="SUPFAM" id="SSF56784">
    <property type="entry name" value="HAD-like"/>
    <property type="match status" value="1"/>
</dbReference>
<dbReference type="InterPro" id="IPR006439">
    <property type="entry name" value="HAD-SF_hydro_IA"/>
</dbReference>
<dbReference type="RefSeq" id="WP_007931528.1">
    <property type="nucleotide sequence ID" value="NZ_AKVJ01000010.1"/>
</dbReference>
<dbReference type="SFLD" id="SFLDS00003">
    <property type="entry name" value="Haloacid_Dehalogenase"/>
    <property type="match status" value="1"/>
</dbReference>
<evidence type="ECO:0000313" key="2">
    <source>
        <dbReference type="Proteomes" id="UP000004324"/>
    </source>
</evidence>
<dbReference type="InterPro" id="IPR050155">
    <property type="entry name" value="HAD-like_hydrolase_sf"/>
</dbReference>
<keyword evidence="2" id="KW-1185">Reference proteome</keyword>
<gene>
    <name evidence="1" type="ORF">FB4_2502</name>
</gene>
<keyword evidence="1" id="KW-0378">Hydrolase</keyword>
<dbReference type="Proteomes" id="UP000004324">
    <property type="component" value="Unassembled WGS sequence"/>
</dbReference>
<dbReference type="InterPro" id="IPR006549">
    <property type="entry name" value="HAD-SF_hydro_IIIA"/>
</dbReference>
<dbReference type="SFLD" id="SFLDG01129">
    <property type="entry name" value="C1.5:_HAD__Beta-PGM__Phosphata"/>
    <property type="match status" value="1"/>
</dbReference>
<organism evidence="1 2">
    <name type="scientific">Pelosinus fermentans B4</name>
    <dbReference type="NCBI Taxonomy" id="1149862"/>
    <lineage>
        <taxon>Bacteria</taxon>
        <taxon>Bacillati</taxon>
        <taxon>Bacillota</taxon>
        <taxon>Negativicutes</taxon>
        <taxon>Selenomonadales</taxon>
        <taxon>Sporomusaceae</taxon>
        <taxon>Pelosinus</taxon>
    </lineage>
</organism>
<reference evidence="1 2" key="1">
    <citation type="journal article" date="2012" name="J. Bacteriol.">
        <title>Draft Genome Sequences for Two Metal-Reducing Pelosinus fermentans Strains Isolated from a Cr(VI)-Contaminated Site and for Type Strain R7.</title>
        <authorList>
            <person name="Brown S.D."/>
            <person name="Podar M."/>
            <person name="Klingeman D.M."/>
            <person name="Johnson C.M."/>
            <person name="Yang Z.K."/>
            <person name="Utturkar S.M."/>
            <person name="Land M.L."/>
            <person name="Mosher J.J."/>
            <person name="Hurt R.A.Jr."/>
            <person name="Phelps T.J."/>
            <person name="Palumbo A.V."/>
            <person name="Arkin A.P."/>
            <person name="Hazen T.C."/>
            <person name="Elias D.A."/>
        </authorList>
    </citation>
    <scope>NUCLEOTIDE SEQUENCE [LARGE SCALE GENOMIC DNA]</scope>
    <source>
        <strain evidence="1 2">B4</strain>
    </source>
</reference>
<name>I8RMI6_9FIRM</name>
<dbReference type="PATRIC" id="fig|1149862.3.peg.789"/>
<dbReference type="PANTHER" id="PTHR43434:SF1">
    <property type="entry name" value="PHOSPHOGLYCOLATE PHOSPHATASE"/>
    <property type="match status" value="1"/>
</dbReference>
<dbReference type="Pfam" id="PF13419">
    <property type="entry name" value="HAD_2"/>
    <property type="match status" value="1"/>
</dbReference>
<evidence type="ECO:0000313" key="1">
    <source>
        <dbReference type="EMBL" id="EIW20070.1"/>
    </source>
</evidence>
<dbReference type="NCBIfam" id="TIGR01662">
    <property type="entry name" value="HAD-SF-IIIA"/>
    <property type="match status" value="1"/>
</dbReference>
<dbReference type="InterPro" id="IPR023198">
    <property type="entry name" value="PGP-like_dom2"/>
</dbReference>
<dbReference type="GO" id="GO:0008967">
    <property type="term" value="F:phosphoglycolate phosphatase activity"/>
    <property type="evidence" value="ECO:0007669"/>
    <property type="project" value="TreeGrafter"/>
</dbReference>
<dbReference type="EMBL" id="AKVJ01000010">
    <property type="protein sequence ID" value="EIW20070.1"/>
    <property type="molecule type" value="Genomic_DNA"/>
</dbReference>
<protein>
    <submittedName>
        <fullName evidence="1">Hydrolase, HAD-superfamily, subfamily IIIA</fullName>
    </submittedName>
</protein>
<dbReference type="NCBIfam" id="TIGR01549">
    <property type="entry name" value="HAD-SF-IA-v1"/>
    <property type="match status" value="1"/>
</dbReference>
<dbReference type="InterPro" id="IPR023214">
    <property type="entry name" value="HAD_sf"/>
</dbReference>
<dbReference type="InterPro" id="IPR041492">
    <property type="entry name" value="HAD_2"/>
</dbReference>
<dbReference type="SFLD" id="SFLDG01135">
    <property type="entry name" value="C1.5.6:_HAD__Beta-PGM__Phospha"/>
    <property type="match status" value="1"/>
</dbReference>
<proteinExistence type="predicted"/>
<dbReference type="FunFam" id="3.40.50.1000:FF:000022">
    <property type="entry name" value="Phosphoglycolate phosphatase"/>
    <property type="match status" value="1"/>
</dbReference>
<dbReference type="AlphaFoldDB" id="I8RMI6"/>
<dbReference type="PRINTS" id="PR00413">
    <property type="entry name" value="HADHALOGNASE"/>
</dbReference>
<sequence>MSRYKGIIFDLDGTLLDTLSDIANSVNEVLASYGYPAHSKEEYRIKIGKGFRNLLEQSMPEDTEPAVIEEGVEKFIKAYHENYKKETKPYGGIVSLLKALNNKGMPIAVNSNKRNDYTNNLLRYLFPGIVFSAIYGERPGFAKKPDPQAALEIAKQMQLDPKEVLYVGDSKTDMITAQNAGMDSIGVLWGFRDERELRNHNATYVVKRPQGIYNIAFWGSAANSME</sequence>
<dbReference type="GO" id="GO:0005829">
    <property type="term" value="C:cytosol"/>
    <property type="evidence" value="ECO:0007669"/>
    <property type="project" value="TreeGrafter"/>
</dbReference>
<comment type="caution">
    <text evidence="1">The sequence shown here is derived from an EMBL/GenBank/DDBJ whole genome shotgun (WGS) entry which is preliminary data.</text>
</comment>
<accession>I8RMI6</accession>
<dbReference type="InterPro" id="IPR036412">
    <property type="entry name" value="HAD-like_sf"/>
</dbReference>